<evidence type="ECO:0000313" key="2">
    <source>
        <dbReference type="Proteomes" id="UP001300012"/>
    </source>
</evidence>
<sequence>MKRSLGILIIIFSLVLIFSPFSPWVTESFAKSRALYVFEREWKNTQDGCGFNCKDCGFKTSQKVLFGRKVEIEFACGLLPTDSYEYHKRKELFVSFLGTVH</sequence>
<dbReference type="RefSeq" id="WP_258211958.1">
    <property type="nucleotide sequence ID" value="NZ_JANQBD010000002.1"/>
</dbReference>
<reference evidence="1 2" key="1">
    <citation type="submission" date="2022-08" db="EMBL/GenBank/DDBJ databases">
        <title>Paenibacillus endoradicis sp. nov., Paenibacillus radicibacter sp. nov and Paenibacillus pararadicis sp. nov., three cold-adapted plant growth-promoting bacteria isolated from root of Larix gmelinii in Great Khingan.</title>
        <authorList>
            <person name="Xue H."/>
        </authorList>
    </citation>
    <scope>NUCLEOTIDE SEQUENCE [LARGE SCALE GENOMIC DNA]</scope>
    <source>
        <strain evidence="1 2">N5-1-1-5</strain>
    </source>
</reference>
<evidence type="ECO:0000313" key="1">
    <source>
        <dbReference type="EMBL" id="MCR8630343.1"/>
    </source>
</evidence>
<dbReference type="Proteomes" id="UP001300012">
    <property type="component" value="Unassembled WGS sequence"/>
</dbReference>
<gene>
    <name evidence="1" type="ORF">NV381_03905</name>
</gene>
<name>A0ABT1YDQ1_9BACL</name>
<keyword evidence="2" id="KW-1185">Reference proteome</keyword>
<accession>A0ABT1YDQ1</accession>
<dbReference type="EMBL" id="JANQBD010000002">
    <property type="protein sequence ID" value="MCR8630343.1"/>
    <property type="molecule type" value="Genomic_DNA"/>
</dbReference>
<proteinExistence type="predicted"/>
<organism evidence="1 2">
    <name type="scientific">Paenibacillus radicis</name>
    <name type="common">ex Xue et al. 2023</name>
    <dbReference type="NCBI Taxonomy" id="2972489"/>
    <lineage>
        <taxon>Bacteria</taxon>
        <taxon>Bacillati</taxon>
        <taxon>Bacillota</taxon>
        <taxon>Bacilli</taxon>
        <taxon>Bacillales</taxon>
        <taxon>Paenibacillaceae</taxon>
        <taxon>Paenibacillus</taxon>
    </lineage>
</organism>
<comment type="caution">
    <text evidence="1">The sequence shown here is derived from an EMBL/GenBank/DDBJ whole genome shotgun (WGS) entry which is preliminary data.</text>
</comment>
<protein>
    <submittedName>
        <fullName evidence="1">Uncharacterized protein</fullName>
    </submittedName>
</protein>